<keyword evidence="2" id="KW-0732">Signal</keyword>
<dbReference type="OrthoDB" id="2321897at2"/>
<accession>A0A0R2LF43</accession>
<gene>
    <name evidence="4" type="ORF">IV57_GL002119</name>
</gene>
<dbReference type="RefSeq" id="WP_057880258.1">
    <property type="nucleotide sequence ID" value="NZ_JQCF01000005.1"/>
</dbReference>
<dbReference type="InterPro" id="IPR035940">
    <property type="entry name" value="CAP_sf"/>
</dbReference>
<name>A0A0R2LF43_9LACO</name>
<dbReference type="Gene3D" id="3.40.33.10">
    <property type="entry name" value="CAP"/>
    <property type="match status" value="1"/>
</dbReference>
<feature type="signal peptide" evidence="2">
    <location>
        <begin position="1"/>
        <end position="23"/>
    </location>
</feature>
<evidence type="ECO:0000313" key="5">
    <source>
        <dbReference type="Proteomes" id="UP000051006"/>
    </source>
</evidence>
<dbReference type="PATRIC" id="fig|993692.3.peg.2151"/>
<dbReference type="EMBL" id="JQCF01000005">
    <property type="protein sequence ID" value="KRO00103.1"/>
    <property type="molecule type" value="Genomic_DNA"/>
</dbReference>
<sequence length="363" mass="38611">MRFSTKSAAIIAALAMATTSALALNQNTVKAATVATTHSGIAAQLFGADGHRVMDRALAPNTPWLVGKIATINGVTMYQVSTNEYLRASDSDLSSARTQQPQSTKLVGTANSILSLYNRKTGSMADRSLAKDSAWLIGESFVNKDGQVFVQISSDEYADASKMTFNKTLNPTKMSDFGLGNTFDGSTTANTANTNSNINTDSHANITNPDAGHNQTSINAEDVKSAVFNSINVERQSKGLSTLTTDASIQKMSDIRINDLQNGGEGHVRPDGNKWYELYTQLGITYKDGGENIANAFGDGTDGSTAQEIAASVLKDFKSETFAQNHYDNLVKSGTTRVGVSVVPEATNSTSGNNAFLIVEDFA</sequence>
<feature type="chain" id="PRO_5039584841" evidence="2">
    <location>
        <begin position="24"/>
        <end position="363"/>
    </location>
</feature>
<evidence type="ECO:0000256" key="2">
    <source>
        <dbReference type="SAM" id="SignalP"/>
    </source>
</evidence>
<dbReference type="Proteomes" id="UP000051006">
    <property type="component" value="Unassembled WGS sequence"/>
</dbReference>
<feature type="domain" description="SCP" evidence="3">
    <location>
        <begin position="229"/>
        <end position="350"/>
    </location>
</feature>
<reference evidence="4 5" key="1">
    <citation type="journal article" date="2015" name="Genome Announc.">
        <title>Expanding the biotechnology potential of lactobacilli through comparative genomics of 213 strains and associated genera.</title>
        <authorList>
            <person name="Sun Z."/>
            <person name="Harris H.M."/>
            <person name="McCann A."/>
            <person name="Guo C."/>
            <person name="Argimon S."/>
            <person name="Zhang W."/>
            <person name="Yang X."/>
            <person name="Jeffery I.B."/>
            <person name="Cooney J.C."/>
            <person name="Kagawa T.F."/>
            <person name="Liu W."/>
            <person name="Song Y."/>
            <person name="Salvetti E."/>
            <person name="Wrobel A."/>
            <person name="Rasinkangas P."/>
            <person name="Parkhill J."/>
            <person name="Rea M.C."/>
            <person name="O'Sullivan O."/>
            <person name="Ritari J."/>
            <person name="Douillard F.P."/>
            <person name="Paul Ross R."/>
            <person name="Yang R."/>
            <person name="Briner A.E."/>
            <person name="Felis G.E."/>
            <person name="de Vos W.M."/>
            <person name="Barrangou R."/>
            <person name="Klaenhammer T.R."/>
            <person name="Caufield P.W."/>
            <person name="Cui Y."/>
            <person name="Zhang H."/>
            <person name="O'Toole P.W."/>
        </authorList>
    </citation>
    <scope>NUCLEOTIDE SEQUENCE [LARGE SCALE GENOMIC DNA]</scope>
    <source>
        <strain evidence="4 5">DSM 24716</strain>
    </source>
</reference>
<organism evidence="4 5">
    <name type="scientific">Companilactobacillus kimchiensis</name>
    <dbReference type="NCBI Taxonomy" id="993692"/>
    <lineage>
        <taxon>Bacteria</taxon>
        <taxon>Bacillati</taxon>
        <taxon>Bacillota</taxon>
        <taxon>Bacilli</taxon>
        <taxon>Lactobacillales</taxon>
        <taxon>Lactobacillaceae</taxon>
        <taxon>Companilactobacillus</taxon>
    </lineage>
</organism>
<comment type="caution">
    <text evidence="4">The sequence shown here is derived from an EMBL/GenBank/DDBJ whole genome shotgun (WGS) entry which is preliminary data.</text>
</comment>
<feature type="compositionally biased region" description="Polar residues" evidence="1">
    <location>
        <begin position="201"/>
        <end position="215"/>
    </location>
</feature>
<evidence type="ECO:0000313" key="4">
    <source>
        <dbReference type="EMBL" id="KRO00103.1"/>
    </source>
</evidence>
<dbReference type="STRING" id="993692.IV57_GL002119"/>
<dbReference type="SUPFAM" id="SSF55797">
    <property type="entry name" value="PR-1-like"/>
    <property type="match status" value="1"/>
</dbReference>
<proteinExistence type="predicted"/>
<feature type="region of interest" description="Disordered" evidence="1">
    <location>
        <begin position="188"/>
        <end position="215"/>
    </location>
</feature>
<evidence type="ECO:0000256" key="1">
    <source>
        <dbReference type="SAM" id="MobiDB-lite"/>
    </source>
</evidence>
<feature type="compositionally biased region" description="Low complexity" evidence="1">
    <location>
        <begin position="188"/>
        <end position="200"/>
    </location>
</feature>
<dbReference type="AlphaFoldDB" id="A0A0R2LF43"/>
<dbReference type="InterPro" id="IPR014044">
    <property type="entry name" value="CAP_dom"/>
</dbReference>
<protein>
    <submittedName>
        <fullName evidence="4">SCP-like extracellular protein</fullName>
    </submittedName>
</protein>
<evidence type="ECO:0000259" key="3">
    <source>
        <dbReference type="Pfam" id="PF00188"/>
    </source>
</evidence>
<dbReference type="CDD" id="cd05379">
    <property type="entry name" value="CAP_bacterial"/>
    <property type="match status" value="1"/>
</dbReference>
<keyword evidence="5" id="KW-1185">Reference proteome</keyword>
<dbReference type="Pfam" id="PF00188">
    <property type="entry name" value="CAP"/>
    <property type="match status" value="1"/>
</dbReference>